<dbReference type="Proteomes" id="UP001054889">
    <property type="component" value="Unassembled WGS sequence"/>
</dbReference>
<evidence type="ECO:0000256" key="1">
    <source>
        <dbReference type="SAM" id="SignalP"/>
    </source>
</evidence>
<feature type="signal peptide" evidence="1">
    <location>
        <begin position="1"/>
        <end position="28"/>
    </location>
</feature>
<protein>
    <submittedName>
        <fullName evidence="2">Uncharacterized protein</fullName>
    </submittedName>
</protein>
<dbReference type="PANTHER" id="PTHR31718:SF31">
    <property type="entry name" value="OS01G0172800 PROTEIN"/>
    <property type="match status" value="1"/>
</dbReference>
<dbReference type="PANTHER" id="PTHR31718">
    <property type="entry name" value="PLAT DOMAIN-CONTAINING PROTEIN"/>
    <property type="match status" value="1"/>
</dbReference>
<dbReference type="AlphaFoldDB" id="A0AAV5FRF4"/>
<proteinExistence type="predicted"/>
<dbReference type="InterPro" id="IPR010417">
    <property type="entry name" value="Embryo-specific_ATS3"/>
</dbReference>
<feature type="chain" id="PRO_5043416788" evidence="1">
    <location>
        <begin position="29"/>
        <end position="203"/>
    </location>
</feature>
<accession>A0AAV5FRF4</accession>
<dbReference type="EMBL" id="BQKI01000095">
    <property type="protein sequence ID" value="GJN37340.1"/>
    <property type="molecule type" value="Genomic_DNA"/>
</dbReference>
<reference evidence="2" key="2">
    <citation type="submission" date="2021-12" db="EMBL/GenBank/DDBJ databases">
        <title>Resequencing data analysis of finger millet.</title>
        <authorList>
            <person name="Hatakeyama M."/>
            <person name="Aluri S."/>
            <person name="Balachadran M.T."/>
            <person name="Sivarajan S.R."/>
            <person name="Poveda L."/>
            <person name="Shimizu-Inatsugi R."/>
            <person name="Schlapbach R."/>
            <person name="Sreeman S.M."/>
            <person name="Shimizu K.K."/>
        </authorList>
    </citation>
    <scope>NUCLEOTIDE SEQUENCE</scope>
</reference>
<dbReference type="CDD" id="cd00113">
    <property type="entry name" value="PLAT"/>
    <property type="match status" value="1"/>
</dbReference>
<dbReference type="InterPro" id="IPR036392">
    <property type="entry name" value="PLAT/LH2_dom_sf"/>
</dbReference>
<comment type="caution">
    <text evidence="2">The sequence shown here is derived from an EMBL/GenBank/DDBJ whole genome shotgun (WGS) entry which is preliminary data.</text>
</comment>
<organism evidence="2 3">
    <name type="scientific">Eleusine coracana subsp. coracana</name>
    <dbReference type="NCBI Taxonomy" id="191504"/>
    <lineage>
        <taxon>Eukaryota</taxon>
        <taxon>Viridiplantae</taxon>
        <taxon>Streptophyta</taxon>
        <taxon>Embryophyta</taxon>
        <taxon>Tracheophyta</taxon>
        <taxon>Spermatophyta</taxon>
        <taxon>Magnoliopsida</taxon>
        <taxon>Liliopsida</taxon>
        <taxon>Poales</taxon>
        <taxon>Poaceae</taxon>
        <taxon>PACMAD clade</taxon>
        <taxon>Chloridoideae</taxon>
        <taxon>Cynodonteae</taxon>
        <taxon>Eleusininae</taxon>
        <taxon>Eleusine</taxon>
    </lineage>
</organism>
<dbReference type="Pfam" id="PF06232">
    <property type="entry name" value="ATS3"/>
    <property type="match status" value="1"/>
</dbReference>
<reference evidence="2" key="1">
    <citation type="journal article" date="2018" name="DNA Res.">
        <title>Multiple hybrid de novo genome assembly of finger millet, an orphan allotetraploid crop.</title>
        <authorList>
            <person name="Hatakeyama M."/>
            <person name="Aluri S."/>
            <person name="Balachadran M.T."/>
            <person name="Sivarajan S.R."/>
            <person name="Patrignani A."/>
            <person name="Gruter S."/>
            <person name="Poveda L."/>
            <person name="Shimizu-Inatsugi R."/>
            <person name="Baeten J."/>
            <person name="Francoijs K.J."/>
            <person name="Nataraja K.N."/>
            <person name="Reddy Y.A.N."/>
            <person name="Phadnis S."/>
            <person name="Ravikumar R.L."/>
            <person name="Schlapbach R."/>
            <person name="Sreeman S.M."/>
            <person name="Shimizu K.K."/>
        </authorList>
    </citation>
    <scope>NUCLEOTIDE SEQUENCE</scope>
</reference>
<evidence type="ECO:0000313" key="2">
    <source>
        <dbReference type="EMBL" id="GJN37340.1"/>
    </source>
</evidence>
<dbReference type="SUPFAM" id="SSF49723">
    <property type="entry name" value="Lipase/lipooxygenase domain (PLAT/LH2 domain)"/>
    <property type="match status" value="1"/>
</dbReference>
<name>A0AAV5FRF4_ELECO</name>
<keyword evidence="3" id="KW-1185">Reference proteome</keyword>
<gene>
    <name evidence="2" type="primary">gb26281</name>
    <name evidence="2" type="ORF">PR202_gb26281</name>
</gene>
<keyword evidence="1" id="KW-0732">Signal</keyword>
<evidence type="ECO:0000313" key="3">
    <source>
        <dbReference type="Proteomes" id="UP001054889"/>
    </source>
</evidence>
<sequence length="203" mass="21225">MASGAVPTRRRSLSLLALAALYISCLQAATPAASQLSKPRPLDASTAAPGEQAAAAEDGGASLRRACTYTVKVKTSCGSAAARWSGAVSLAFGDAYRNEVYVARLTPRYGFERCATDTFRVSGPCGYGVCYLYLRGAGGRDGWAPEWVRVFGPTSSTPSTFYFGGPLPAGVWYGFDRCVRRPGPAAAVDGDDEASFVAAARSV</sequence>